<protein>
    <submittedName>
        <fullName evidence="1">G12257 protein</fullName>
    </submittedName>
</protein>
<keyword evidence="2" id="KW-1185">Reference proteome</keyword>
<accession>A0ABP1GFG4</accession>
<sequence>MMPGMEQPGSLDECLELISYYQELYEHGLEFLEESRPRSVAKLKGTGSPSLARAPVDTTTRLGAVSVTREAKQKLQLLEGLKRVFEACEKDFENGNASLRNAPDDSWTWLGIVSLTREAGENVQKLEVLKALFQAQEAAAAEARQASEASQHRPAFSVSTLAAALGEAIKDFGRKYTFFKQSAWPTLGKTTSSAEVSAETAGAYPVHTDPLTAPLLQNADKALSCGEP</sequence>
<organism evidence="1 2">
    <name type="scientific">Coccomyxa viridis</name>
    <dbReference type="NCBI Taxonomy" id="1274662"/>
    <lineage>
        <taxon>Eukaryota</taxon>
        <taxon>Viridiplantae</taxon>
        <taxon>Chlorophyta</taxon>
        <taxon>core chlorophytes</taxon>
        <taxon>Trebouxiophyceae</taxon>
        <taxon>Trebouxiophyceae incertae sedis</taxon>
        <taxon>Coccomyxaceae</taxon>
        <taxon>Coccomyxa</taxon>
    </lineage>
</organism>
<name>A0ABP1GFG4_9CHLO</name>
<evidence type="ECO:0000313" key="2">
    <source>
        <dbReference type="Proteomes" id="UP001497392"/>
    </source>
</evidence>
<proteinExistence type="predicted"/>
<comment type="caution">
    <text evidence="1">The sequence shown here is derived from an EMBL/GenBank/DDBJ whole genome shotgun (WGS) entry which is preliminary data.</text>
</comment>
<dbReference type="EMBL" id="CAXHTA020000019">
    <property type="protein sequence ID" value="CAL5229013.1"/>
    <property type="molecule type" value="Genomic_DNA"/>
</dbReference>
<reference evidence="1 2" key="1">
    <citation type="submission" date="2024-06" db="EMBL/GenBank/DDBJ databases">
        <authorList>
            <person name="Kraege A."/>
            <person name="Thomma B."/>
        </authorList>
    </citation>
    <scope>NUCLEOTIDE SEQUENCE [LARGE SCALE GENOMIC DNA]</scope>
</reference>
<gene>
    <name evidence="1" type="primary">g12257</name>
    <name evidence="1" type="ORF">VP750_LOCUS10919</name>
</gene>
<dbReference type="Proteomes" id="UP001497392">
    <property type="component" value="Unassembled WGS sequence"/>
</dbReference>
<evidence type="ECO:0000313" key="1">
    <source>
        <dbReference type="EMBL" id="CAL5229013.1"/>
    </source>
</evidence>